<organism evidence="6 7">
    <name type="scientific">Neolentinus lepideus HHB14362 ss-1</name>
    <dbReference type="NCBI Taxonomy" id="1314782"/>
    <lineage>
        <taxon>Eukaryota</taxon>
        <taxon>Fungi</taxon>
        <taxon>Dikarya</taxon>
        <taxon>Basidiomycota</taxon>
        <taxon>Agaricomycotina</taxon>
        <taxon>Agaricomycetes</taxon>
        <taxon>Gloeophyllales</taxon>
        <taxon>Gloeophyllaceae</taxon>
        <taxon>Neolentinus</taxon>
    </lineage>
</organism>
<evidence type="ECO:0000256" key="3">
    <source>
        <dbReference type="ARBA" id="ARBA00013252"/>
    </source>
</evidence>
<evidence type="ECO:0000256" key="5">
    <source>
        <dbReference type="SAM" id="MobiDB-lite"/>
    </source>
</evidence>
<dbReference type="GO" id="GO:0006729">
    <property type="term" value="P:tetrahydrobiopterin biosynthetic process"/>
    <property type="evidence" value="ECO:0007669"/>
    <property type="project" value="InterPro"/>
</dbReference>
<gene>
    <name evidence="6" type="ORF">NEOLEDRAFT_1239185</name>
</gene>
<name>A0A165V5E2_9AGAM</name>
<comment type="catalytic activity">
    <reaction evidence="1">
        <text>(4aS,6R)-4a-hydroxy-L-erythro-5,6,7,8-tetrahydrobiopterin = (6R)-L-erythro-6,7-dihydrobiopterin + H2O</text>
        <dbReference type="Rhea" id="RHEA:11920"/>
        <dbReference type="ChEBI" id="CHEBI:15377"/>
        <dbReference type="ChEBI" id="CHEBI:15642"/>
        <dbReference type="ChEBI" id="CHEBI:43120"/>
        <dbReference type="EC" id="4.2.1.96"/>
    </reaction>
</comment>
<dbReference type="Proteomes" id="UP000076761">
    <property type="component" value="Unassembled WGS sequence"/>
</dbReference>
<keyword evidence="4" id="KW-0456">Lyase</keyword>
<dbReference type="GO" id="GO:0008124">
    <property type="term" value="F:4-alpha-hydroxytetrahydrobiopterin dehydratase activity"/>
    <property type="evidence" value="ECO:0007669"/>
    <property type="project" value="UniProtKB-EC"/>
</dbReference>
<dbReference type="Gene3D" id="3.30.1360.20">
    <property type="entry name" value="Transcriptional coactivator/pterin dehydratase"/>
    <property type="match status" value="1"/>
</dbReference>
<evidence type="ECO:0000313" key="7">
    <source>
        <dbReference type="Proteomes" id="UP000076761"/>
    </source>
</evidence>
<protein>
    <recommendedName>
        <fullName evidence="3">4a-hydroxytetrahydrobiopterin dehydratase</fullName>
        <ecNumber evidence="3">4.2.1.96</ecNumber>
    </recommendedName>
</protein>
<evidence type="ECO:0000256" key="1">
    <source>
        <dbReference type="ARBA" id="ARBA00001554"/>
    </source>
</evidence>
<reference evidence="6 7" key="1">
    <citation type="journal article" date="2016" name="Mol. Biol. Evol.">
        <title>Comparative Genomics of Early-Diverging Mushroom-Forming Fungi Provides Insights into the Origins of Lignocellulose Decay Capabilities.</title>
        <authorList>
            <person name="Nagy L.G."/>
            <person name="Riley R."/>
            <person name="Tritt A."/>
            <person name="Adam C."/>
            <person name="Daum C."/>
            <person name="Floudas D."/>
            <person name="Sun H."/>
            <person name="Yadav J.S."/>
            <person name="Pangilinan J."/>
            <person name="Larsson K.H."/>
            <person name="Matsuura K."/>
            <person name="Barry K."/>
            <person name="Labutti K."/>
            <person name="Kuo R."/>
            <person name="Ohm R.A."/>
            <person name="Bhattacharya S.S."/>
            <person name="Shirouzu T."/>
            <person name="Yoshinaga Y."/>
            <person name="Martin F.M."/>
            <person name="Grigoriev I.V."/>
            <person name="Hibbett D.S."/>
        </authorList>
    </citation>
    <scope>NUCLEOTIDE SEQUENCE [LARGE SCALE GENOMIC DNA]</scope>
    <source>
        <strain evidence="6 7">HHB14362 ss-1</strain>
    </source>
</reference>
<dbReference type="AlphaFoldDB" id="A0A165V5E2"/>
<comment type="similarity">
    <text evidence="2">Belongs to the pterin-4-alpha-carbinolamine dehydratase family.</text>
</comment>
<dbReference type="Pfam" id="PF01329">
    <property type="entry name" value="Pterin_4a"/>
    <property type="match status" value="1"/>
</dbReference>
<accession>A0A165V5E2</accession>
<dbReference type="OrthoDB" id="3263285at2759"/>
<keyword evidence="7" id="KW-1185">Reference proteome</keyword>
<evidence type="ECO:0000313" key="6">
    <source>
        <dbReference type="EMBL" id="KZT29183.1"/>
    </source>
</evidence>
<dbReference type="EMBL" id="KV425555">
    <property type="protein sequence ID" value="KZT29183.1"/>
    <property type="molecule type" value="Genomic_DNA"/>
</dbReference>
<dbReference type="InterPro" id="IPR001533">
    <property type="entry name" value="Pterin_deHydtase"/>
</dbReference>
<dbReference type="SUPFAM" id="SSF55248">
    <property type="entry name" value="PCD-like"/>
    <property type="match status" value="1"/>
</dbReference>
<feature type="region of interest" description="Disordered" evidence="5">
    <location>
        <begin position="199"/>
        <end position="229"/>
    </location>
</feature>
<proteinExistence type="inferred from homology"/>
<dbReference type="EC" id="4.2.1.96" evidence="3"/>
<evidence type="ECO:0000256" key="4">
    <source>
        <dbReference type="ARBA" id="ARBA00023239"/>
    </source>
</evidence>
<sequence length="229" mass="25616">MLARLSVSSRAAVRSACAGRAVRLVNGQRLLVTAAAETSEQEGRATEATDALPTKAVSPPERIIKEPIAVPAAPEEPILLDREQRRVHIVDYFKGRRWWVNWRKDPLVLSKSFPFEKYDDVIDFANVVAGIAKAENHHPVILMEPKKVQVRMFTHQGILVTPDAEKKPSRGVTMRDVRFASLVENAWLEQFVTTGRFREPRAQADRQSSQEIEKSQARVAHADSGSASE</sequence>
<evidence type="ECO:0000256" key="2">
    <source>
        <dbReference type="ARBA" id="ARBA00006472"/>
    </source>
</evidence>
<dbReference type="InterPro" id="IPR036428">
    <property type="entry name" value="PCD_sf"/>
</dbReference>
<dbReference type="InParanoid" id="A0A165V5E2"/>
<dbReference type="STRING" id="1314782.A0A165V5E2"/>